<dbReference type="InterPro" id="IPR002401">
    <property type="entry name" value="Cyt_P450_E_grp-I"/>
</dbReference>
<dbReference type="Pfam" id="PF00067">
    <property type="entry name" value="p450"/>
    <property type="match status" value="1"/>
</dbReference>
<dbReference type="InterPro" id="IPR001128">
    <property type="entry name" value="Cyt_P450"/>
</dbReference>
<evidence type="ECO:0000256" key="7">
    <source>
        <dbReference type="ARBA" id="ARBA00023033"/>
    </source>
</evidence>
<dbReference type="EMBL" id="JBHFEH010000048">
    <property type="protein sequence ID" value="KAL2050379.1"/>
    <property type="molecule type" value="Genomic_DNA"/>
</dbReference>
<dbReference type="PANTHER" id="PTHR24305:SF29">
    <property type="entry name" value="BENZOATE-PARA-HYDROXYLASE"/>
    <property type="match status" value="1"/>
</dbReference>
<name>A0ABR4AXS9_9LECA</name>
<accession>A0ABR4AXS9</accession>
<dbReference type="PRINTS" id="PR00385">
    <property type="entry name" value="P450"/>
</dbReference>
<dbReference type="InterPro" id="IPR036396">
    <property type="entry name" value="Cyt_P450_sf"/>
</dbReference>
<gene>
    <name evidence="9" type="ORF">ABVK25_009351</name>
</gene>
<keyword evidence="3" id="KW-0349">Heme</keyword>
<dbReference type="PANTHER" id="PTHR24305">
    <property type="entry name" value="CYTOCHROME P450"/>
    <property type="match status" value="1"/>
</dbReference>
<keyword evidence="10" id="KW-1185">Reference proteome</keyword>
<evidence type="ECO:0008006" key="11">
    <source>
        <dbReference type="Google" id="ProtNLM"/>
    </source>
</evidence>
<evidence type="ECO:0000313" key="10">
    <source>
        <dbReference type="Proteomes" id="UP001590951"/>
    </source>
</evidence>
<evidence type="ECO:0000256" key="4">
    <source>
        <dbReference type="ARBA" id="ARBA00022723"/>
    </source>
</evidence>
<keyword evidence="8" id="KW-0472">Membrane</keyword>
<keyword evidence="6" id="KW-0408">Iron</keyword>
<keyword evidence="8" id="KW-1133">Transmembrane helix</keyword>
<dbReference type="InterPro" id="IPR050121">
    <property type="entry name" value="Cytochrome_P450_monoxygenase"/>
</dbReference>
<reference evidence="9 10" key="1">
    <citation type="submission" date="2024-09" db="EMBL/GenBank/DDBJ databases">
        <title>Rethinking Asexuality: The Enigmatic Case of Functional Sexual Genes in Lepraria (Stereocaulaceae).</title>
        <authorList>
            <person name="Doellman M."/>
            <person name="Sun Y."/>
            <person name="Barcenas-Pena A."/>
            <person name="Lumbsch H.T."/>
            <person name="Grewe F."/>
        </authorList>
    </citation>
    <scope>NUCLEOTIDE SEQUENCE [LARGE SCALE GENOMIC DNA]</scope>
    <source>
        <strain evidence="9 10">Grewe 0041</strain>
    </source>
</reference>
<organism evidence="9 10">
    <name type="scientific">Lepraria finkii</name>
    <dbReference type="NCBI Taxonomy" id="1340010"/>
    <lineage>
        <taxon>Eukaryota</taxon>
        <taxon>Fungi</taxon>
        <taxon>Dikarya</taxon>
        <taxon>Ascomycota</taxon>
        <taxon>Pezizomycotina</taxon>
        <taxon>Lecanoromycetes</taxon>
        <taxon>OSLEUM clade</taxon>
        <taxon>Lecanoromycetidae</taxon>
        <taxon>Lecanorales</taxon>
        <taxon>Lecanorineae</taxon>
        <taxon>Stereocaulaceae</taxon>
        <taxon>Lepraria</taxon>
    </lineage>
</organism>
<comment type="caution">
    <text evidence="9">The sequence shown here is derived from an EMBL/GenBank/DDBJ whole genome shotgun (WGS) entry which is preliminary data.</text>
</comment>
<protein>
    <recommendedName>
        <fullName evidence="11">Cytochrome P450</fullName>
    </recommendedName>
</protein>
<proteinExistence type="inferred from homology"/>
<feature type="transmembrane region" description="Helical" evidence="8">
    <location>
        <begin position="20"/>
        <end position="47"/>
    </location>
</feature>
<evidence type="ECO:0000256" key="2">
    <source>
        <dbReference type="ARBA" id="ARBA00010617"/>
    </source>
</evidence>
<sequence>MSPVLKNNRTDGKGLSKPEILAKAWLIVNAGSEITAGILGGTIYYLLSTGLIRKAIIEVREKFGKESGITAQLPYLLACLWEAHRMYPAGVVGQAVDVPPQGAAICECWIPGNTGIRDNQCASYRSKTMFKNPDDYIPERWFGDSKYASDQRTVFQPFAYGARNCISKGLANMEIRLVVARMIWNFDMELGKETGPDWDDQKGYMTWAEEATYHQV</sequence>
<evidence type="ECO:0000256" key="3">
    <source>
        <dbReference type="ARBA" id="ARBA00022617"/>
    </source>
</evidence>
<dbReference type="SUPFAM" id="SSF48264">
    <property type="entry name" value="Cytochrome P450"/>
    <property type="match status" value="1"/>
</dbReference>
<dbReference type="Gene3D" id="1.10.630.10">
    <property type="entry name" value="Cytochrome P450"/>
    <property type="match status" value="1"/>
</dbReference>
<comment type="cofactor">
    <cofactor evidence="1">
        <name>heme</name>
        <dbReference type="ChEBI" id="CHEBI:30413"/>
    </cofactor>
</comment>
<evidence type="ECO:0000256" key="1">
    <source>
        <dbReference type="ARBA" id="ARBA00001971"/>
    </source>
</evidence>
<evidence type="ECO:0000256" key="5">
    <source>
        <dbReference type="ARBA" id="ARBA00023002"/>
    </source>
</evidence>
<comment type="similarity">
    <text evidence="2">Belongs to the cytochrome P450 family.</text>
</comment>
<evidence type="ECO:0000256" key="8">
    <source>
        <dbReference type="SAM" id="Phobius"/>
    </source>
</evidence>
<keyword evidence="4" id="KW-0479">Metal-binding</keyword>
<keyword evidence="5" id="KW-0560">Oxidoreductase</keyword>
<keyword evidence="8" id="KW-0812">Transmembrane</keyword>
<keyword evidence="7" id="KW-0503">Monooxygenase</keyword>
<dbReference type="Proteomes" id="UP001590951">
    <property type="component" value="Unassembled WGS sequence"/>
</dbReference>
<evidence type="ECO:0000256" key="6">
    <source>
        <dbReference type="ARBA" id="ARBA00023004"/>
    </source>
</evidence>
<evidence type="ECO:0000313" key="9">
    <source>
        <dbReference type="EMBL" id="KAL2050379.1"/>
    </source>
</evidence>
<dbReference type="PRINTS" id="PR00463">
    <property type="entry name" value="EP450I"/>
</dbReference>